<evidence type="ECO:0000313" key="2">
    <source>
        <dbReference type="EMBL" id="RHN44076.1"/>
    </source>
</evidence>
<name>A0A396GSF8_MEDTR</name>
<comment type="caution">
    <text evidence="2">The sequence shown here is derived from an EMBL/GenBank/DDBJ whole genome shotgun (WGS) entry which is preliminary data.</text>
</comment>
<protein>
    <recommendedName>
        <fullName evidence="3">Transmembrane protein</fullName>
    </recommendedName>
</protein>
<reference evidence="2" key="1">
    <citation type="journal article" date="2018" name="Nat. Plants">
        <title>Whole-genome landscape of Medicago truncatula symbiotic genes.</title>
        <authorList>
            <person name="Pecrix Y."/>
            <person name="Gamas P."/>
            <person name="Carrere S."/>
        </authorList>
    </citation>
    <scope>NUCLEOTIDE SEQUENCE</scope>
    <source>
        <tissue evidence="2">Leaves</tissue>
    </source>
</reference>
<evidence type="ECO:0000256" key="1">
    <source>
        <dbReference type="SAM" id="SignalP"/>
    </source>
</evidence>
<keyword evidence="1" id="KW-0732">Signal</keyword>
<dbReference type="EMBL" id="PSQE01000007">
    <property type="protein sequence ID" value="RHN44076.1"/>
    <property type="molecule type" value="Genomic_DNA"/>
</dbReference>
<organism evidence="2">
    <name type="scientific">Medicago truncatula</name>
    <name type="common">Barrel medic</name>
    <name type="synonym">Medicago tribuloides</name>
    <dbReference type="NCBI Taxonomy" id="3880"/>
    <lineage>
        <taxon>Eukaryota</taxon>
        <taxon>Viridiplantae</taxon>
        <taxon>Streptophyta</taxon>
        <taxon>Embryophyta</taxon>
        <taxon>Tracheophyta</taxon>
        <taxon>Spermatophyta</taxon>
        <taxon>Magnoliopsida</taxon>
        <taxon>eudicotyledons</taxon>
        <taxon>Gunneridae</taxon>
        <taxon>Pentapetalae</taxon>
        <taxon>rosids</taxon>
        <taxon>fabids</taxon>
        <taxon>Fabales</taxon>
        <taxon>Fabaceae</taxon>
        <taxon>Papilionoideae</taxon>
        <taxon>50 kb inversion clade</taxon>
        <taxon>NPAAA clade</taxon>
        <taxon>Hologalegina</taxon>
        <taxon>IRL clade</taxon>
        <taxon>Trifolieae</taxon>
        <taxon>Medicago</taxon>
    </lineage>
</organism>
<feature type="chain" id="PRO_5017473702" description="Transmembrane protein" evidence="1">
    <location>
        <begin position="23"/>
        <end position="85"/>
    </location>
</feature>
<feature type="signal peptide" evidence="1">
    <location>
        <begin position="1"/>
        <end position="22"/>
    </location>
</feature>
<evidence type="ECO:0008006" key="3">
    <source>
        <dbReference type="Google" id="ProtNLM"/>
    </source>
</evidence>
<dbReference type="AlphaFoldDB" id="A0A396GSF8"/>
<proteinExistence type="predicted"/>
<dbReference type="Gramene" id="rna38133">
    <property type="protein sequence ID" value="RHN44076.1"/>
    <property type="gene ID" value="gene38133"/>
</dbReference>
<dbReference type="Proteomes" id="UP000265566">
    <property type="component" value="Chromosome 7"/>
</dbReference>
<gene>
    <name evidence="2" type="ORF">MtrunA17_Chr7g0215411</name>
</gene>
<sequence length="85" mass="9456">MQFTLPPLLVMEVMSLLTFVTGKPAMDLSPTNGATAPDCTEEARLTVVTAEEDIIEEAMFFSLTLFTSKIYFCLNCKAYTQTCFI</sequence>
<accession>A0A396GSF8</accession>